<dbReference type="EMBL" id="JAWDJR010000003">
    <property type="protein sequence ID" value="KAK9978567.1"/>
    <property type="molecule type" value="Genomic_DNA"/>
</dbReference>
<dbReference type="PANTHER" id="PTHR23080:SF144">
    <property type="entry name" value="SPINDLE AND KINETOCHORE ASSOCIATED COMPLEX SUBUNIT 3"/>
    <property type="match status" value="1"/>
</dbReference>
<evidence type="ECO:0000313" key="7">
    <source>
        <dbReference type="Proteomes" id="UP001479290"/>
    </source>
</evidence>
<feature type="domain" description="DDE Tnp4" evidence="4">
    <location>
        <begin position="280"/>
        <end position="356"/>
    </location>
</feature>
<reference evidence="6 7" key="1">
    <citation type="submission" date="2024-05" db="EMBL/GenBank/DDBJ databases">
        <title>A high-quality chromosomal-level genome assembly of Topmouth culter (Culter alburnus).</title>
        <authorList>
            <person name="Zhao H."/>
        </authorList>
    </citation>
    <scope>NUCLEOTIDE SEQUENCE [LARGE SCALE GENOMIC DNA]</scope>
    <source>
        <strain evidence="6">CATC2023</strain>
        <tissue evidence="6">Muscle</tissue>
    </source>
</reference>
<gene>
    <name evidence="6" type="ORF">ABG768_020312</name>
</gene>
<evidence type="ECO:0000259" key="5">
    <source>
        <dbReference type="Pfam" id="PF13613"/>
    </source>
</evidence>
<dbReference type="Pfam" id="PF13613">
    <property type="entry name" value="HTH_Tnp_4"/>
    <property type="match status" value="1"/>
</dbReference>
<feature type="domain" description="Transposase Helix-turn-helix" evidence="5">
    <location>
        <begin position="241"/>
        <end position="274"/>
    </location>
</feature>
<keyword evidence="7" id="KW-1185">Reference proteome</keyword>
<evidence type="ECO:0000256" key="3">
    <source>
        <dbReference type="SAM" id="MobiDB-lite"/>
    </source>
</evidence>
<feature type="region of interest" description="Disordered" evidence="3">
    <location>
        <begin position="124"/>
        <end position="162"/>
    </location>
</feature>
<dbReference type="InterPro" id="IPR027805">
    <property type="entry name" value="Transposase_HTH_dom"/>
</dbReference>
<evidence type="ECO:0000256" key="2">
    <source>
        <dbReference type="ARBA" id="ARBA00022723"/>
    </source>
</evidence>
<dbReference type="GO" id="GO:0046872">
    <property type="term" value="F:metal ion binding"/>
    <property type="evidence" value="ECO:0007669"/>
    <property type="project" value="UniProtKB-KW"/>
</dbReference>
<dbReference type="PANTHER" id="PTHR23080">
    <property type="entry name" value="THAP DOMAIN PROTEIN"/>
    <property type="match status" value="1"/>
</dbReference>
<feature type="region of interest" description="Disordered" evidence="3">
    <location>
        <begin position="45"/>
        <end position="69"/>
    </location>
</feature>
<name>A0AAW2AYG1_CULAL</name>
<organism evidence="6 7">
    <name type="scientific">Culter alburnus</name>
    <name type="common">Topmouth culter</name>
    <dbReference type="NCBI Taxonomy" id="194366"/>
    <lineage>
        <taxon>Eukaryota</taxon>
        <taxon>Metazoa</taxon>
        <taxon>Chordata</taxon>
        <taxon>Craniata</taxon>
        <taxon>Vertebrata</taxon>
        <taxon>Euteleostomi</taxon>
        <taxon>Actinopterygii</taxon>
        <taxon>Neopterygii</taxon>
        <taxon>Teleostei</taxon>
        <taxon>Ostariophysi</taxon>
        <taxon>Cypriniformes</taxon>
        <taxon>Xenocyprididae</taxon>
        <taxon>Xenocypridinae</taxon>
        <taxon>Culter</taxon>
    </lineage>
</organism>
<evidence type="ECO:0008006" key="8">
    <source>
        <dbReference type="Google" id="ProtNLM"/>
    </source>
</evidence>
<evidence type="ECO:0000259" key="4">
    <source>
        <dbReference type="Pfam" id="PF13359"/>
    </source>
</evidence>
<evidence type="ECO:0000256" key="1">
    <source>
        <dbReference type="ARBA" id="ARBA00001968"/>
    </source>
</evidence>
<accession>A0AAW2AYG1</accession>
<evidence type="ECO:0000313" key="6">
    <source>
        <dbReference type="EMBL" id="KAK9978567.1"/>
    </source>
</evidence>
<proteinExistence type="predicted"/>
<dbReference type="InterPro" id="IPR027806">
    <property type="entry name" value="HARBI1_dom"/>
</dbReference>
<dbReference type="Proteomes" id="UP001479290">
    <property type="component" value="Unassembled WGS sequence"/>
</dbReference>
<sequence length="362" mass="40366">MVCSKHFHKGKPAYEMLECDPDWAPSLYLGHTEVKVTNTDRFKRFSRRATRSQQQQQQHPSLGTDNTGPEADFFILLLSDTTPATEMEGPVNPPPSPGTVHTGHKTELNEAAHLFPDYSAPVAEMEGPETQPLPSAPDNAGREEEMETETSGDDGAPMGNAEEQQNCTMCGLRLNEIIRLQEENRKLKGELSKKALDEKFLKDNDSKVKYYTGLPSFSLLMGVLMQIIPSLPKSETKERKLSHFQIALLFDISRQTASNLFTETINVLHAHLSPLVHWHQSASDKQINCGFFQKLSPGDLVLADHGFDVKENVALVGATLKIPAFTRGHCQLNVKDVEETRKLAHVRIHVERVIGCALSLTY</sequence>
<dbReference type="Pfam" id="PF13359">
    <property type="entry name" value="DDE_Tnp_4"/>
    <property type="match status" value="1"/>
</dbReference>
<keyword evidence="2" id="KW-0479">Metal-binding</keyword>
<dbReference type="AlphaFoldDB" id="A0AAW2AYG1"/>
<comment type="cofactor">
    <cofactor evidence="1">
        <name>a divalent metal cation</name>
        <dbReference type="ChEBI" id="CHEBI:60240"/>
    </cofactor>
</comment>
<protein>
    <recommendedName>
        <fullName evidence="8">THAP-type domain-containing protein</fullName>
    </recommendedName>
</protein>
<comment type="caution">
    <text evidence="6">The sequence shown here is derived from an EMBL/GenBank/DDBJ whole genome shotgun (WGS) entry which is preliminary data.</text>
</comment>